<accession>A0A562ZSZ8</accession>
<evidence type="ECO:0000313" key="2">
    <source>
        <dbReference type="Proteomes" id="UP000318199"/>
    </source>
</evidence>
<dbReference type="Proteomes" id="UP000318199">
    <property type="component" value="Unassembled WGS sequence"/>
</dbReference>
<proteinExistence type="predicted"/>
<dbReference type="AlphaFoldDB" id="A0A562ZSZ8"/>
<sequence>MHGPASAKAIFAEVWKDPNCGCCKDWVAHLEAGGFKVKVNDTGNEVMRARLGVDPKYGSCHTALIGGYVIEGHVPVREIHRLLKERPTALGLAVPGMPVGSPGMDGGPYGNRKDPYNVMLLAKDASAKIYQRYEGSKS</sequence>
<evidence type="ECO:0000313" key="1">
    <source>
        <dbReference type="EMBL" id="TWO71537.1"/>
    </source>
</evidence>
<gene>
    <name evidence="1" type="ORF">FN976_09630</name>
</gene>
<dbReference type="EMBL" id="VOBQ01000008">
    <property type="protein sequence ID" value="TWO71537.1"/>
    <property type="molecule type" value="Genomic_DNA"/>
</dbReference>
<dbReference type="OrthoDB" id="14727at2"/>
<dbReference type="Pfam" id="PF04214">
    <property type="entry name" value="DUF411"/>
    <property type="match status" value="1"/>
</dbReference>
<reference evidence="1 2" key="1">
    <citation type="submission" date="2019-07" db="EMBL/GenBank/DDBJ databases">
        <title>Caenimonas sedimenti sp. nov., isolated from activated sludge.</title>
        <authorList>
            <person name="Xu J."/>
        </authorList>
    </citation>
    <scope>NUCLEOTIDE SEQUENCE [LARGE SCALE GENOMIC DNA]</scope>
    <source>
        <strain evidence="1 2">HX-9-20</strain>
    </source>
</reference>
<name>A0A562ZSZ8_9BURK</name>
<comment type="caution">
    <text evidence="1">The sequence shown here is derived from an EMBL/GenBank/DDBJ whole genome shotgun (WGS) entry which is preliminary data.</text>
</comment>
<organism evidence="1 2">
    <name type="scientific">Caenimonas sedimenti</name>
    <dbReference type="NCBI Taxonomy" id="2596921"/>
    <lineage>
        <taxon>Bacteria</taxon>
        <taxon>Pseudomonadati</taxon>
        <taxon>Pseudomonadota</taxon>
        <taxon>Betaproteobacteria</taxon>
        <taxon>Burkholderiales</taxon>
        <taxon>Comamonadaceae</taxon>
        <taxon>Caenimonas</taxon>
    </lineage>
</organism>
<keyword evidence="2" id="KW-1185">Reference proteome</keyword>
<dbReference type="InterPro" id="IPR007332">
    <property type="entry name" value="DUF411"/>
</dbReference>
<protein>
    <submittedName>
        <fullName evidence="1">DUF411 domain-containing protein</fullName>
    </submittedName>
</protein>